<dbReference type="Proteomes" id="UP000199053">
    <property type="component" value="Unassembled WGS sequence"/>
</dbReference>
<keyword evidence="3" id="KW-1185">Reference proteome</keyword>
<sequence>MKVDVSEKVKDKKSLGRACARCFLRSYFVGAGFNTRGLQNIGFSYAMQPGLEAIYSDSLELSKARKRYVKHYNSHPFWAPLLIAIFLAVEIQIKDGKFPVLLLNKVKNTTSYTLSAIGDSVFAGSALIFWALATISLLLAGNTVPAMLLGLISFVGLQVFKIYIFWGGLYKGLGFLDQLKRWDLINWGERLKYVNAFVLLIIWTQLWPSGMGIFQWYGGAAILGSLGWLIATGKISREVIAVLFVVASLFLINLI</sequence>
<evidence type="ECO:0000313" key="2">
    <source>
        <dbReference type="EMBL" id="SDK40076.1"/>
    </source>
</evidence>
<accession>A0A1G9BKT2</accession>
<dbReference type="AlphaFoldDB" id="A0A1G9BKT2"/>
<gene>
    <name evidence="2" type="ORF">SAMN05660337_0332</name>
</gene>
<keyword evidence="1" id="KW-1133">Transmembrane helix</keyword>
<name>A0A1G9BKT2_9BACT</name>
<protein>
    <submittedName>
        <fullName evidence="2">PTS system, mannose-specific IID component</fullName>
    </submittedName>
</protein>
<dbReference type="InterPro" id="IPR004704">
    <property type="entry name" value="PTS_IID_man"/>
</dbReference>
<dbReference type="STRING" id="246191.SAMN05660337_0332"/>
<feature type="transmembrane region" description="Helical" evidence="1">
    <location>
        <begin position="77"/>
        <end position="93"/>
    </location>
</feature>
<reference evidence="3" key="1">
    <citation type="submission" date="2016-10" db="EMBL/GenBank/DDBJ databases">
        <authorList>
            <person name="Varghese N."/>
            <person name="Submissions S."/>
        </authorList>
    </citation>
    <scope>NUCLEOTIDE SEQUENCE [LARGE SCALE GENOMIC DNA]</scope>
    <source>
        <strain evidence="3">DSM 16995</strain>
    </source>
</reference>
<proteinExistence type="predicted"/>
<dbReference type="Pfam" id="PF03613">
    <property type="entry name" value="EIID-AGA"/>
    <property type="match status" value="1"/>
</dbReference>
<feature type="transmembrane region" description="Helical" evidence="1">
    <location>
        <begin position="213"/>
        <end position="231"/>
    </location>
</feature>
<organism evidence="2 3">
    <name type="scientific">Maridesulfovibrio ferrireducens</name>
    <dbReference type="NCBI Taxonomy" id="246191"/>
    <lineage>
        <taxon>Bacteria</taxon>
        <taxon>Pseudomonadati</taxon>
        <taxon>Thermodesulfobacteriota</taxon>
        <taxon>Desulfovibrionia</taxon>
        <taxon>Desulfovibrionales</taxon>
        <taxon>Desulfovibrionaceae</taxon>
        <taxon>Maridesulfovibrio</taxon>
    </lineage>
</organism>
<evidence type="ECO:0000313" key="3">
    <source>
        <dbReference type="Proteomes" id="UP000199053"/>
    </source>
</evidence>
<dbReference type="GO" id="GO:0009401">
    <property type="term" value="P:phosphoenolpyruvate-dependent sugar phosphotransferase system"/>
    <property type="evidence" value="ECO:0007669"/>
    <property type="project" value="InterPro"/>
</dbReference>
<evidence type="ECO:0000256" key="1">
    <source>
        <dbReference type="SAM" id="Phobius"/>
    </source>
</evidence>
<dbReference type="EMBL" id="FNGA01000001">
    <property type="protein sequence ID" value="SDK40076.1"/>
    <property type="molecule type" value="Genomic_DNA"/>
</dbReference>
<feature type="transmembrane region" description="Helical" evidence="1">
    <location>
        <begin position="146"/>
        <end position="170"/>
    </location>
</feature>
<dbReference type="PROSITE" id="PS51108">
    <property type="entry name" value="PTS_EIID"/>
    <property type="match status" value="1"/>
</dbReference>
<feature type="transmembrane region" description="Helical" evidence="1">
    <location>
        <begin position="238"/>
        <end position="254"/>
    </location>
</feature>
<keyword evidence="1" id="KW-0472">Membrane</keyword>
<keyword evidence="1" id="KW-0812">Transmembrane</keyword>
<dbReference type="GO" id="GO:0016020">
    <property type="term" value="C:membrane"/>
    <property type="evidence" value="ECO:0007669"/>
    <property type="project" value="InterPro"/>
</dbReference>
<feature type="transmembrane region" description="Helical" evidence="1">
    <location>
        <begin position="114"/>
        <end position="140"/>
    </location>
</feature>